<dbReference type="EMBL" id="BLQM01000500">
    <property type="protein sequence ID" value="GMH92617.1"/>
    <property type="molecule type" value="Genomic_DNA"/>
</dbReference>
<evidence type="ECO:0000313" key="3">
    <source>
        <dbReference type="Proteomes" id="UP001162640"/>
    </source>
</evidence>
<dbReference type="Pfam" id="PF02809">
    <property type="entry name" value="UIM"/>
    <property type="match status" value="2"/>
</dbReference>
<organism evidence="2 3">
    <name type="scientific">Triparma laevis f. inornata</name>
    <dbReference type="NCBI Taxonomy" id="1714386"/>
    <lineage>
        <taxon>Eukaryota</taxon>
        <taxon>Sar</taxon>
        <taxon>Stramenopiles</taxon>
        <taxon>Ochrophyta</taxon>
        <taxon>Bolidophyceae</taxon>
        <taxon>Parmales</taxon>
        <taxon>Triparmaceae</taxon>
        <taxon>Triparma</taxon>
    </lineage>
</organism>
<dbReference type="Proteomes" id="UP001162640">
    <property type="component" value="Unassembled WGS sequence"/>
</dbReference>
<evidence type="ECO:0000313" key="2">
    <source>
        <dbReference type="EMBL" id="GMH92617.1"/>
    </source>
</evidence>
<dbReference type="AlphaFoldDB" id="A0A9W7BRX5"/>
<name>A0A9W7BRX5_9STRA</name>
<accession>A0A9W7BRX5</accession>
<feature type="region of interest" description="Disordered" evidence="1">
    <location>
        <begin position="1"/>
        <end position="47"/>
    </location>
</feature>
<feature type="compositionally biased region" description="Polar residues" evidence="1">
    <location>
        <begin position="1"/>
        <end position="11"/>
    </location>
</feature>
<dbReference type="InterPro" id="IPR003903">
    <property type="entry name" value="UIM_dom"/>
</dbReference>
<gene>
    <name evidence="2" type="ORF">TL16_g12400</name>
</gene>
<protein>
    <submittedName>
        <fullName evidence="2">Uncharacterized protein</fullName>
    </submittedName>
</protein>
<comment type="caution">
    <text evidence="2">The sequence shown here is derived from an EMBL/GenBank/DDBJ whole genome shotgun (WGS) entry which is preliminary data.</text>
</comment>
<proteinExistence type="predicted"/>
<reference evidence="3" key="1">
    <citation type="journal article" date="2023" name="Commun. Biol.">
        <title>Genome analysis of Parmales, the sister group of diatoms, reveals the evolutionary specialization of diatoms from phago-mixotrophs to photoautotrophs.</title>
        <authorList>
            <person name="Ban H."/>
            <person name="Sato S."/>
            <person name="Yoshikawa S."/>
            <person name="Yamada K."/>
            <person name="Nakamura Y."/>
            <person name="Ichinomiya M."/>
            <person name="Sato N."/>
            <person name="Blanc-Mathieu R."/>
            <person name="Endo H."/>
            <person name="Kuwata A."/>
            <person name="Ogata H."/>
        </authorList>
    </citation>
    <scope>NUCLEOTIDE SEQUENCE [LARGE SCALE GENOMIC DNA]</scope>
</reference>
<sequence length="83" mass="8991">MELSMQQSSKPNVFGGGSEGGEDDMKRAMALSMQQSSKPIYEDDDEDEDLKRALALSATGDVVIDLCDSDDDDASPPAKRLKH</sequence>
<evidence type="ECO:0000256" key="1">
    <source>
        <dbReference type="SAM" id="MobiDB-lite"/>
    </source>
</evidence>